<evidence type="ECO:0000256" key="5">
    <source>
        <dbReference type="ARBA" id="ARBA00022519"/>
    </source>
</evidence>
<comment type="caution">
    <text evidence="11">The sequence shown here is derived from an EMBL/GenBank/DDBJ whole genome shotgun (WGS) entry which is preliminary data.</text>
</comment>
<gene>
    <name evidence="11" type="ORF">J2804_005267</name>
</gene>
<evidence type="ECO:0000313" key="11">
    <source>
        <dbReference type="EMBL" id="MDR6411833.1"/>
    </source>
</evidence>
<accession>A0ABU1LYJ1</accession>
<evidence type="ECO:0000256" key="8">
    <source>
        <dbReference type="ARBA" id="ARBA00022970"/>
    </source>
</evidence>
<dbReference type="RefSeq" id="WP_310125363.1">
    <property type="nucleotide sequence ID" value="NZ_JAVDQV010000016.1"/>
</dbReference>
<dbReference type="Gene3D" id="3.40.50.300">
    <property type="entry name" value="P-loop containing nucleotide triphosphate hydrolases"/>
    <property type="match status" value="1"/>
</dbReference>
<evidence type="ECO:0000256" key="9">
    <source>
        <dbReference type="ARBA" id="ARBA00023136"/>
    </source>
</evidence>
<keyword evidence="4" id="KW-1003">Cell membrane</keyword>
<comment type="similarity">
    <text evidence="2">Belongs to the ABC transporter superfamily.</text>
</comment>
<dbReference type="SMART" id="SM00382">
    <property type="entry name" value="AAA"/>
    <property type="match status" value="1"/>
</dbReference>
<keyword evidence="5" id="KW-0997">Cell inner membrane</keyword>
<dbReference type="PROSITE" id="PS50893">
    <property type="entry name" value="ABC_TRANSPORTER_2"/>
    <property type="match status" value="1"/>
</dbReference>
<keyword evidence="12" id="KW-1185">Reference proteome</keyword>
<dbReference type="PANTHER" id="PTHR43166">
    <property type="entry name" value="AMINO ACID IMPORT ATP-BINDING PROTEIN"/>
    <property type="match status" value="1"/>
</dbReference>
<dbReference type="InterPro" id="IPR050086">
    <property type="entry name" value="MetN_ABC_transporter-like"/>
</dbReference>
<keyword evidence="6" id="KW-0547">Nucleotide-binding</keyword>
<protein>
    <submittedName>
        <fullName evidence="11">Polar amino acid transport system ATP-binding protein</fullName>
    </submittedName>
</protein>
<dbReference type="PIRSF" id="PIRSF039085">
    <property type="entry name" value="ABC_ATPase_HisP"/>
    <property type="match status" value="1"/>
</dbReference>
<dbReference type="PANTHER" id="PTHR43166:SF9">
    <property type="entry name" value="GLUTAMATE_ASPARTATE IMPORT ATP-BINDING PROTEIN GLTL"/>
    <property type="match status" value="1"/>
</dbReference>
<evidence type="ECO:0000256" key="2">
    <source>
        <dbReference type="ARBA" id="ARBA00005417"/>
    </source>
</evidence>
<evidence type="ECO:0000256" key="6">
    <source>
        <dbReference type="ARBA" id="ARBA00022741"/>
    </source>
</evidence>
<keyword evidence="3" id="KW-0813">Transport</keyword>
<dbReference type="PROSITE" id="PS00211">
    <property type="entry name" value="ABC_TRANSPORTER_1"/>
    <property type="match status" value="1"/>
</dbReference>
<dbReference type="Proteomes" id="UP001264340">
    <property type="component" value="Unassembled WGS sequence"/>
</dbReference>
<keyword evidence="9" id="KW-0472">Membrane</keyword>
<dbReference type="InterPro" id="IPR017871">
    <property type="entry name" value="ABC_transporter-like_CS"/>
</dbReference>
<dbReference type="Pfam" id="PF00005">
    <property type="entry name" value="ABC_tran"/>
    <property type="match status" value="1"/>
</dbReference>
<reference evidence="11 12" key="1">
    <citation type="submission" date="2023-07" db="EMBL/GenBank/DDBJ databases">
        <title>Sorghum-associated microbial communities from plants grown in Nebraska, USA.</title>
        <authorList>
            <person name="Schachtman D."/>
        </authorList>
    </citation>
    <scope>NUCLEOTIDE SEQUENCE [LARGE SCALE GENOMIC DNA]</scope>
    <source>
        <strain evidence="11 12">DS1316</strain>
    </source>
</reference>
<evidence type="ECO:0000256" key="3">
    <source>
        <dbReference type="ARBA" id="ARBA00022448"/>
    </source>
</evidence>
<evidence type="ECO:0000256" key="4">
    <source>
        <dbReference type="ARBA" id="ARBA00022475"/>
    </source>
</evidence>
<name>A0ABU1LYJ1_9BURK</name>
<sequence length="250" mass="27094">MTSVITSKPIINLAGVSKSFGATQVLKSIDLDVSPGEVLVLIGASGSGKSTVLRIMSGLETADAGEVWVNEVPLHDARRARDIRGHVGMVFQQFNLFPHKTALGNVTLALIKARKMSAADARKRGLDALDRVGLADRAEHYPSQLSGGQQQRVAIARALAVEPGIMFFDEATSALDPELVGEVTEVMRGLARDGMTMVVVTHEMGFARKTADRVVFMDKGVIAEQGAPEQIFVNPQNERTRQFLHRVLDH</sequence>
<dbReference type="CDD" id="cd03262">
    <property type="entry name" value="ABC_HisP_GlnQ"/>
    <property type="match status" value="1"/>
</dbReference>
<keyword evidence="7 11" id="KW-0067">ATP-binding</keyword>
<proteinExistence type="inferred from homology"/>
<dbReference type="GO" id="GO:0005524">
    <property type="term" value="F:ATP binding"/>
    <property type="evidence" value="ECO:0007669"/>
    <property type="project" value="UniProtKB-KW"/>
</dbReference>
<dbReference type="InterPro" id="IPR003439">
    <property type="entry name" value="ABC_transporter-like_ATP-bd"/>
</dbReference>
<organism evidence="11 12">
    <name type="scientific">Paraburkholderia terricola</name>
    <dbReference type="NCBI Taxonomy" id="169427"/>
    <lineage>
        <taxon>Bacteria</taxon>
        <taxon>Pseudomonadati</taxon>
        <taxon>Pseudomonadota</taxon>
        <taxon>Betaproteobacteria</taxon>
        <taxon>Burkholderiales</taxon>
        <taxon>Burkholderiaceae</taxon>
        <taxon>Paraburkholderia</taxon>
    </lineage>
</organism>
<evidence type="ECO:0000259" key="10">
    <source>
        <dbReference type="PROSITE" id="PS50893"/>
    </source>
</evidence>
<evidence type="ECO:0000313" key="12">
    <source>
        <dbReference type="Proteomes" id="UP001264340"/>
    </source>
</evidence>
<keyword evidence="8" id="KW-0029">Amino-acid transport</keyword>
<dbReference type="SUPFAM" id="SSF52540">
    <property type="entry name" value="P-loop containing nucleoside triphosphate hydrolases"/>
    <property type="match status" value="1"/>
</dbReference>
<dbReference type="InterPro" id="IPR027417">
    <property type="entry name" value="P-loop_NTPase"/>
</dbReference>
<evidence type="ECO:0000256" key="7">
    <source>
        <dbReference type="ARBA" id="ARBA00022840"/>
    </source>
</evidence>
<feature type="domain" description="ABC transporter" evidence="10">
    <location>
        <begin position="11"/>
        <end position="244"/>
    </location>
</feature>
<dbReference type="EMBL" id="JAVDRP010000013">
    <property type="protein sequence ID" value="MDR6411833.1"/>
    <property type="molecule type" value="Genomic_DNA"/>
</dbReference>
<comment type="subcellular location">
    <subcellularLocation>
        <location evidence="1">Cell membrane</location>
        <topology evidence="1">Peripheral membrane protein</topology>
    </subcellularLocation>
</comment>
<dbReference type="InterPro" id="IPR003593">
    <property type="entry name" value="AAA+_ATPase"/>
</dbReference>
<evidence type="ECO:0000256" key="1">
    <source>
        <dbReference type="ARBA" id="ARBA00004202"/>
    </source>
</evidence>
<dbReference type="InterPro" id="IPR030679">
    <property type="entry name" value="ABC_ATPase_HisP-typ"/>
</dbReference>